<evidence type="ECO:0000313" key="2">
    <source>
        <dbReference type="Proteomes" id="UP000480763"/>
    </source>
</evidence>
<reference evidence="1 2" key="1">
    <citation type="journal article" date="2017" name="Ann. Clin. Microbiol. Antimicrob.">
        <title>New eight genes identified at the clinical multidrug-resistant Acinetobacter baumannii DMS06669 strain in a Vietnam hospital.</title>
        <authorList>
            <person name="Si-Tuan N."/>
            <person name="Ngoc H.M."/>
            <person name="Hang P.T.T."/>
            <person name="Nguyen C."/>
            <person name="Van P.H."/>
            <person name="Huong N.T."/>
        </authorList>
    </citation>
    <scope>NUCLEOTIDE SEQUENCE [LARGE SCALE GENOMIC DNA]</scope>
    <source>
        <strain evidence="1 2">DMS06669</strain>
    </source>
</reference>
<dbReference type="InterPro" id="IPR009279">
    <property type="entry name" value="Portal_Mu"/>
</dbReference>
<dbReference type="EMBL" id="WWCH01000001">
    <property type="protein sequence ID" value="MYM78746.1"/>
    <property type="molecule type" value="Genomic_DNA"/>
</dbReference>
<gene>
    <name evidence="1" type="ORF">GSE42_12495</name>
</gene>
<accession>A0A6L8MA75</accession>
<dbReference type="RefSeq" id="WP_004716206.1">
    <property type="nucleotide sequence ID" value="NZ_CP059300.1"/>
</dbReference>
<name>A0A6L8MA75_ACIBA</name>
<organism evidence="1 2">
    <name type="scientific">Acinetobacter baumannii</name>
    <dbReference type="NCBI Taxonomy" id="470"/>
    <lineage>
        <taxon>Bacteria</taxon>
        <taxon>Pseudomonadati</taxon>
        <taxon>Pseudomonadota</taxon>
        <taxon>Gammaproteobacteria</taxon>
        <taxon>Moraxellales</taxon>
        <taxon>Moraxellaceae</taxon>
        <taxon>Acinetobacter</taxon>
        <taxon>Acinetobacter calcoaceticus/baumannii complex</taxon>
    </lineage>
</organism>
<dbReference type="Pfam" id="PF06074">
    <property type="entry name" value="Portal_Mu"/>
    <property type="match status" value="1"/>
</dbReference>
<protein>
    <submittedName>
        <fullName evidence="1">DUF935 family protein</fullName>
    </submittedName>
</protein>
<evidence type="ECO:0000313" key="1">
    <source>
        <dbReference type="EMBL" id="MYM78746.1"/>
    </source>
</evidence>
<dbReference type="Proteomes" id="UP000480763">
    <property type="component" value="Unassembled WGS sequence"/>
</dbReference>
<comment type="caution">
    <text evidence="1">The sequence shown here is derived from an EMBL/GenBank/DDBJ whole genome shotgun (WGS) entry which is preliminary data.</text>
</comment>
<dbReference type="AlphaFoldDB" id="A0A6L8MA75"/>
<proteinExistence type="predicted"/>
<sequence>MVQNPQIVFASIMAKKDRTSKKQDRTALETNQTAEIAWLTNQAQEHPVVGLTPQQLYRLLTDAEQGNLQAQADLFADMEERDGHIFSEMDKRKKGINGLDWGVKPPKNASEQEKKIAEEVREWIEDIQDFEMFLFDAMDAVGHGYSCQEIEWHQVGNLWLPKSFEHQLARNFMTPFDKPNELRLNDGSPEGAEFWDFGWFIHRHKAKSGYIARSGLHRILCWPFIFKNYGIRDVMQFLEVYGLPIRLGKYPSGATDQEKMTLLRAVMSIGRNAGGIIPNGMSLDFESAADGDTKNHMSLIDWCEKTASKIIVGGTLLSQADGKTSTNAQSNTHELQFEKIIKSDAKQLARSLTDYLVSALMRLNYPNIQPDRYPSFFFDTSDTEDMQVFGESLEKLVRVGMRIPVSWPHERLGIPQPADDKEPILTIQNGPMPNLAMNTYQPQLLGGIIAANSAQLPIEEQSLQLLLKDQTNIAQDTVESWTKQLLAKIRSGNEEEILALLQDAYPADDEPALQEKLTRLIFASEVLGRLSVQAEQT</sequence>